<keyword evidence="1" id="KW-1133">Transmembrane helix</keyword>
<feature type="transmembrane region" description="Helical" evidence="1">
    <location>
        <begin position="99"/>
        <end position="118"/>
    </location>
</feature>
<feature type="transmembrane region" description="Helical" evidence="1">
    <location>
        <begin position="180"/>
        <end position="202"/>
    </location>
</feature>
<dbReference type="InterPro" id="IPR037185">
    <property type="entry name" value="EmrE-like"/>
</dbReference>
<feature type="transmembrane region" description="Helical" evidence="1">
    <location>
        <begin position="238"/>
        <end position="256"/>
    </location>
</feature>
<protein>
    <submittedName>
        <fullName evidence="3">EamA family transporter</fullName>
    </submittedName>
</protein>
<keyword evidence="1" id="KW-0812">Transmembrane</keyword>
<organism evidence="3 4">
    <name type="scientific">Nitratireductor arenosus</name>
    <dbReference type="NCBI Taxonomy" id="2682096"/>
    <lineage>
        <taxon>Bacteria</taxon>
        <taxon>Pseudomonadati</taxon>
        <taxon>Pseudomonadota</taxon>
        <taxon>Alphaproteobacteria</taxon>
        <taxon>Hyphomicrobiales</taxon>
        <taxon>Phyllobacteriaceae</taxon>
        <taxon>Nitratireductor</taxon>
    </lineage>
</organism>
<feature type="domain" description="EamA" evidence="2">
    <location>
        <begin position="11"/>
        <end position="142"/>
    </location>
</feature>
<dbReference type="PANTHER" id="PTHR22911:SF137">
    <property type="entry name" value="SOLUTE CARRIER FAMILY 35 MEMBER G2-RELATED"/>
    <property type="match status" value="1"/>
</dbReference>
<evidence type="ECO:0000259" key="2">
    <source>
        <dbReference type="Pfam" id="PF00892"/>
    </source>
</evidence>
<dbReference type="AlphaFoldDB" id="A0A844Q983"/>
<dbReference type="RefSeq" id="WP_156710676.1">
    <property type="nucleotide sequence ID" value="NZ_WPHG01000001.1"/>
</dbReference>
<proteinExistence type="predicted"/>
<evidence type="ECO:0000313" key="4">
    <source>
        <dbReference type="Proteomes" id="UP000463224"/>
    </source>
</evidence>
<feature type="transmembrane region" description="Helical" evidence="1">
    <location>
        <begin position="125"/>
        <end position="143"/>
    </location>
</feature>
<name>A0A844Q983_9HYPH</name>
<comment type="caution">
    <text evidence="3">The sequence shown here is derived from an EMBL/GenBank/DDBJ whole genome shotgun (WGS) entry which is preliminary data.</text>
</comment>
<feature type="transmembrane region" description="Helical" evidence="1">
    <location>
        <begin position="37"/>
        <end position="61"/>
    </location>
</feature>
<dbReference type="Pfam" id="PF00892">
    <property type="entry name" value="EamA"/>
    <property type="match status" value="1"/>
</dbReference>
<gene>
    <name evidence="3" type="ORF">GN330_00825</name>
</gene>
<keyword evidence="4" id="KW-1185">Reference proteome</keyword>
<feature type="transmembrane region" description="Helical" evidence="1">
    <location>
        <begin position="208"/>
        <end position="226"/>
    </location>
</feature>
<dbReference type="EMBL" id="WPHG01000001">
    <property type="protein sequence ID" value="MVA95795.1"/>
    <property type="molecule type" value="Genomic_DNA"/>
</dbReference>
<sequence length="295" mass="31022">MSKTNANHAKGLLITAIGGMALTIDIPLIRLADGDPWSIVLLRSGTTFLAAIAIWMVWALIRKNPPTLVPGRAGLFVAALYGTASITFVMAVFNTSTANLVFILAFNTVFATLLGWLFLDERPRLATVVAMAFMLGGVSIIVLDSLGRGSLVGDLFAVASSVLLASAITVTRASGKDMGFAALVAFAAPAVLGLVMVSQVGFRVEQPLWVVLTGTVVLPLSFFCLATGPKYISGPEVAMFYLLETVLTPVWVWMIFAEVPTTASLIGGSILVMTLIAHSVWALGPGKEIPARAAG</sequence>
<reference evidence="3 4" key="1">
    <citation type="submission" date="2019-12" db="EMBL/GenBank/DDBJ databases">
        <title>Nitratireductor arenosus sp. nov., Isolated from sea sand, Jeju island, South Korea.</title>
        <authorList>
            <person name="Kim W."/>
        </authorList>
    </citation>
    <scope>NUCLEOTIDE SEQUENCE [LARGE SCALE GENOMIC DNA]</scope>
    <source>
        <strain evidence="3 4">CAU 1489</strain>
    </source>
</reference>
<dbReference type="InterPro" id="IPR000620">
    <property type="entry name" value="EamA_dom"/>
</dbReference>
<dbReference type="Proteomes" id="UP000463224">
    <property type="component" value="Unassembled WGS sequence"/>
</dbReference>
<dbReference type="GO" id="GO:0016020">
    <property type="term" value="C:membrane"/>
    <property type="evidence" value="ECO:0007669"/>
    <property type="project" value="InterPro"/>
</dbReference>
<accession>A0A844Q983</accession>
<feature type="transmembrane region" description="Helical" evidence="1">
    <location>
        <begin position="12"/>
        <end position="31"/>
    </location>
</feature>
<dbReference type="SUPFAM" id="SSF103481">
    <property type="entry name" value="Multidrug resistance efflux transporter EmrE"/>
    <property type="match status" value="2"/>
</dbReference>
<dbReference type="PANTHER" id="PTHR22911">
    <property type="entry name" value="ACYL-MALONYL CONDENSING ENZYME-RELATED"/>
    <property type="match status" value="1"/>
</dbReference>
<evidence type="ECO:0000256" key="1">
    <source>
        <dbReference type="SAM" id="Phobius"/>
    </source>
</evidence>
<feature type="transmembrane region" description="Helical" evidence="1">
    <location>
        <begin position="155"/>
        <end position="173"/>
    </location>
</feature>
<feature type="transmembrane region" description="Helical" evidence="1">
    <location>
        <begin position="262"/>
        <end position="283"/>
    </location>
</feature>
<keyword evidence="1" id="KW-0472">Membrane</keyword>
<feature type="transmembrane region" description="Helical" evidence="1">
    <location>
        <begin position="73"/>
        <end position="93"/>
    </location>
</feature>
<evidence type="ECO:0000313" key="3">
    <source>
        <dbReference type="EMBL" id="MVA95795.1"/>
    </source>
</evidence>